<dbReference type="AlphaFoldDB" id="A0A1H9ACY1"/>
<proteinExistence type="predicted"/>
<feature type="compositionally biased region" description="Basic and acidic residues" evidence="1">
    <location>
        <begin position="10"/>
        <end position="30"/>
    </location>
</feature>
<dbReference type="STRING" id="489703.SAMN04488038_101359"/>
<dbReference type="Proteomes" id="UP000199233">
    <property type="component" value="Unassembled WGS sequence"/>
</dbReference>
<accession>A0A1H9ACY1</accession>
<reference evidence="2 3" key="1">
    <citation type="submission" date="2016-10" db="EMBL/GenBank/DDBJ databases">
        <authorList>
            <person name="de Groot N.N."/>
        </authorList>
    </citation>
    <scope>NUCLEOTIDE SEQUENCE [LARGE SCALE GENOMIC DNA]</scope>
    <source>
        <strain evidence="2 3">DSM 25927</strain>
    </source>
</reference>
<sequence length="75" mass="8249">MRTSQRRTPPSRDGKSQAVAREKQRIEPEKPQGIAPDDEVDQASYDSFPASDPPAHSARQAVPGGKPSRKPGERR</sequence>
<name>A0A1H9ACY1_9GAMM</name>
<evidence type="ECO:0000256" key="1">
    <source>
        <dbReference type="SAM" id="MobiDB-lite"/>
    </source>
</evidence>
<evidence type="ECO:0000313" key="3">
    <source>
        <dbReference type="Proteomes" id="UP000199233"/>
    </source>
</evidence>
<keyword evidence="3" id="KW-1185">Reference proteome</keyword>
<dbReference type="EMBL" id="FOFS01000001">
    <property type="protein sequence ID" value="SEP74519.1"/>
    <property type="molecule type" value="Genomic_DNA"/>
</dbReference>
<feature type="region of interest" description="Disordered" evidence="1">
    <location>
        <begin position="1"/>
        <end position="75"/>
    </location>
</feature>
<gene>
    <name evidence="2" type="ORF">SAMN04488038_101359</name>
</gene>
<organism evidence="2 3">
    <name type="scientific">Solimonas aquatica</name>
    <dbReference type="NCBI Taxonomy" id="489703"/>
    <lineage>
        <taxon>Bacteria</taxon>
        <taxon>Pseudomonadati</taxon>
        <taxon>Pseudomonadota</taxon>
        <taxon>Gammaproteobacteria</taxon>
        <taxon>Nevskiales</taxon>
        <taxon>Nevskiaceae</taxon>
        <taxon>Solimonas</taxon>
    </lineage>
</organism>
<protein>
    <submittedName>
        <fullName evidence="2">Uncharacterized protein</fullName>
    </submittedName>
</protein>
<evidence type="ECO:0000313" key="2">
    <source>
        <dbReference type="EMBL" id="SEP74519.1"/>
    </source>
</evidence>